<evidence type="ECO:0000313" key="5">
    <source>
        <dbReference type="Proteomes" id="UP000014074"/>
    </source>
</evidence>
<evidence type="ECO:0000256" key="2">
    <source>
        <dbReference type="ARBA" id="ARBA00022857"/>
    </source>
</evidence>
<name>R8BPY6_PHAM7</name>
<reference evidence="5" key="1">
    <citation type="journal article" date="2013" name="Genome Announc.">
        <title>Draft genome sequence of the ascomycete Phaeoacremonium aleophilum strain UCR-PA7, a causal agent of the esca disease complex in grapevines.</title>
        <authorList>
            <person name="Blanco-Ulate B."/>
            <person name="Rolshausen P."/>
            <person name="Cantu D."/>
        </authorList>
    </citation>
    <scope>NUCLEOTIDE SEQUENCE [LARGE SCALE GENOMIC DNA]</scope>
    <source>
        <strain evidence="5">UCR-PA7</strain>
    </source>
</reference>
<dbReference type="Proteomes" id="UP000014074">
    <property type="component" value="Unassembled WGS sequence"/>
</dbReference>
<dbReference type="InterPro" id="IPR020904">
    <property type="entry name" value="Sc_DH/Rdtase_CS"/>
</dbReference>
<dbReference type="PRINTS" id="PR00081">
    <property type="entry name" value="GDHRDH"/>
</dbReference>
<dbReference type="GO" id="GO:0019594">
    <property type="term" value="P:mannitol metabolic process"/>
    <property type="evidence" value="ECO:0007669"/>
    <property type="project" value="UniProtKB-ARBA"/>
</dbReference>
<dbReference type="GO" id="GO:0050664">
    <property type="term" value="F:oxidoreductase activity, acting on NAD(P)H, oxygen as acceptor"/>
    <property type="evidence" value="ECO:0007669"/>
    <property type="project" value="TreeGrafter"/>
</dbReference>
<dbReference type="AlphaFoldDB" id="R8BPY6"/>
<keyword evidence="3" id="KW-0560">Oxidoreductase</keyword>
<dbReference type="Pfam" id="PF13561">
    <property type="entry name" value="adh_short_C2"/>
    <property type="match status" value="1"/>
</dbReference>
<dbReference type="Gene3D" id="3.40.50.720">
    <property type="entry name" value="NAD(P)-binding Rossmann-like Domain"/>
    <property type="match status" value="1"/>
</dbReference>
<proteinExistence type="inferred from homology"/>
<dbReference type="GO" id="GO:0050085">
    <property type="term" value="F:mannitol 2-dehydrogenase (NADP+) activity"/>
    <property type="evidence" value="ECO:0007669"/>
    <property type="project" value="UniProtKB-ARBA"/>
</dbReference>
<dbReference type="FunFam" id="3.40.50.720:FF:000090">
    <property type="entry name" value="NADP-dependent mannitol dehydrogenase"/>
    <property type="match status" value="1"/>
</dbReference>
<gene>
    <name evidence="4" type="ORF">UCRPA7_3047</name>
</gene>
<dbReference type="PRINTS" id="PR00080">
    <property type="entry name" value="SDRFAMILY"/>
</dbReference>
<dbReference type="GeneID" id="19323358"/>
<dbReference type="EMBL" id="KB932993">
    <property type="protein sequence ID" value="EOO01448.1"/>
    <property type="molecule type" value="Genomic_DNA"/>
</dbReference>
<dbReference type="PROSITE" id="PS00061">
    <property type="entry name" value="ADH_SHORT"/>
    <property type="match status" value="1"/>
</dbReference>
<evidence type="ECO:0000256" key="3">
    <source>
        <dbReference type="ARBA" id="ARBA00023002"/>
    </source>
</evidence>
<dbReference type="OrthoDB" id="1888931at2759"/>
<protein>
    <submittedName>
        <fullName evidence="4">Putative sorbitol utilization protein sou2 protein</fullName>
    </submittedName>
</protein>
<dbReference type="PANTHER" id="PTHR43008">
    <property type="entry name" value="BENZIL REDUCTASE"/>
    <property type="match status" value="1"/>
</dbReference>
<dbReference type="InterPro" id="IPR036291">
    <property type="entry name" value="NAD(P)-bd_dom_sf"/>
</dbReference>
<dbReference type="SUPFAM" id="SSF51735">
    <property type="entry name" value="NAD(P)-binding Rossmann-fold domains"/>
    <property type="match status" value="1"/>
</dbReference>
<dbReference type="KEGG" id="tmn:UCRPA7_3047"/>
<sequence>MAETIKDGKFAHGNTEAPQSNRVLPLFSLKGKTAIVTGAGAGIGLAIAEALAEAGANVAIWYNSNKKALDRAAEIEQTYGVKCKAYQVNVNALEPVQTAVDAVVKEFNGRLDIFVANSGIAWEFGPMLDAEPVVDLYKKVVTPNIDGTFWCARAAGLHFRRQKKEGTTIDGQKLEGFTLGSFIATASMSGHIANIPQMQAAYNASKAAVIHLCKSLAVEWTGFARANSISPGYIKTEISNFIPDETKGIWKDKIPMGREGEPSELKGAYLYLASDAASYTTGIDIIVDGGYCAP</sequence>
<dbReference type="RefSeq" id="XP_007913764.1">
    <property type="nucleotide sequence ID" value="XM_007915573.1"/>
</dbReference>
<keyword evidence="5" id="KW-1185">Reference proteome</keyword>
<organism evidence="4 5">
    <name type="scientific">Phaeoacremonium minimum (strain UCR-PA7)</name>
    <name type="common">Esca disease fungus</name>
    <name type="synonym">Togninia minima</name>
    <dbReference type="NCBI Taxonomy" id="1286976"/>
    <lineage>
        <taxon>Eukaryota</taxon>
        <taxon>Fungi</taxon>
        <taxon>Dikarya</taxon>
        <taxon>Ascomycota</taxon>
        <taxon>Pezizomycotina</taxon>
        <taxon>Sordariomycetes</taxon>
        <taxon>Sordariomycetidae</taxon>
        <taxon>Togniniales</taxon>
        <taxon>Togniniaceae</taxon>
        <taxon>Phaeoacremonium</taxon>
    </lineage>
</organism>
<evidence type="ECO:0000256" key="1">
    <source>
        <dbReference type="ARBA" id="ARBA00006484"/>
    </source>
</evidence>
<evidence type="ECO:0000313" key="4">
    <source>
        <dbReference type="EMBL" id="EOO01448.1"/>
    </source>
</evidence>
<keyword evidence="2" id="KW-0521">NADP</keyword>
<comment type="similarity">
    <text evidence="1">Belongs to the short-chain dehydrogenases/reductases (SDR) family.</text>
</comment>
<dbReference type="eggNOG" id="KOG0725">
    <property type="taxonomic scope" value="Eukaryota"/>
</dbReference>
<dbReference type="InterPro" id="IPR002347">
    <property type="entry name" value="SDR_fam"/>
</dbReference>
<dbReference type="HOGENOM" id="CLU_010194_1_1_1"/>
<accession>R8BPY6</accession>
<dbReference type="PANTHER" id="PTHR43008:SF13">
    <property type="entry name" value="L-XYLULOSE REDUCTASE-RELATED"/>
    <property type="match status" value="1"/>
</dbReference>